<comment type="caution">
    <text evidence="2">The sequence shown here is derived from an EMBL/GenBank/DDBJ whole genome shotgun (WGS) entry which is preliminary data.</text>
</comment>
<proteinExistence type="predicted"/>
<evidence type="ECO:0000313" key="2">
    <source>
        <dbReference type="EMBL" id="KAG6375296.1"/>
    </source>
</evidence>
<feature type="compositionally biased region" description="Polar residues" evidence="1">
    <location>
        <begin position="210"/>
        <end position="220"/>
    </location>
</feature>
<dbReference type="EMBL" id="JAGFBS010000015">
    <property type="protein sequence ID" value="KAG6375296.1"/>
    <property type="molecule type" value="Genomic_DNA"/>
</dbReference>
<evidence type="ECO:0008006" key="4">
    <source>
        <dbReference type="Google" id="ProtNLM"/>
    </source>
</evidence>
<gene>
    <name evidence="2" type="ORF">JVT61DRAFT_3521</name>
</gene>
<sequence length="426" mass="46433">MVTPSPDLDLPFIVYRELVHQQVVELIRLLELFLASFMSQHDFNPKQAKWTDVETNAMLHYLHDHLGERGDGNFKTSTFSAAAQHIKHHHSSGKEKDAKSVKYKFSQMKSIYVVIKAWIDHTSGIHYDEINGADIRDEGSAKVFDKWASGKGHEKIKLFHNKGWGYYGLMKDIFPEGAATGGGSYRSTVAVPSAPSTTSPGHDELPINTVGASNPSNVSSHGVAYHLSTEDQHRSAIAAIPSPAHASNPLPVPSVSQGTSSVVSNTGSNKCSYAMLSPDETGTHSPSHLFSASQPRTKCSSLPPGSARKRSRTSASRVGAQEAQEVDWTHLIMVNTVNNAIHSLRDTLSIGFRDRLTVVGDATKALYLIPSFSSDMDKVFAMGEFFAANENIASMFLSLREEDREACVNHLYTKHCSLPVAGGPSS</sequence>
<dbReference type="Proteomes" id="UP000683000">
    <property type="component" value="Unassembled WGS sequence"/>
</dbReference>
<reference evidence="2" key="1">
    <citation type="submission" date="2021-03" db="EMBL/GenBank/DDBJ databases">
        <title>Evolutionary innovations through gain and loss of genes in the ectomycorrhizal Boletales.</title>
        <authorList>
            <person name="Wu G."/>
            <person name="Miyauchi S."/>
            <person name="Morin E."/>
            <person name="Yang Z.-L."/>
            <person name="Xu J."/>
            <person name="Martin F.M."/>
        </authorList>
    </citation>
    <scope>NUCLEOTIDE SEQUENCE</scope>
    <source>
        <strain evidence="2">BR01</strain>
    </source>
</reference>
<protein>
    <recommendedName>
        <fullName evidence="4">Myb/SANT-like domain-containing protein</fullName>
    </recommendedName>
</protein>
<evidence type="ECO:0000256" key="1">
    <source>
        <dbReference type="SAM" id="MobiDB-lite"/>
    </source>
</evidence>
<feature type="region of interest" description="Disordered" evidence="1">
    <location>
        <begin position="190"/>
        <end position="221"/>
    </location>
</feature>
<feature type="region of interest" description="Disordered" evidence="1">
    <location>
        <begin position="242"/>
        <end position="321"/>
    </location>
</feature>
<feature type="compositionally biased region" description="Polar residues" evidence="1">
    <location>
        <begin position="254"/>
        <end position="271"/>
    </location>
</feature>
<evidence type="ECO:0000313" key="3">
    <source>
        <dbReference type="Proteomes" id="UP000683000"/>
    </source>
</evidence>
<feature type="compositionally biased region" description="Polar residues" evidence="1">
    <location>
        <begin position="283"/>
        <end position="300"/>
    </location>
</feature>
<keyword evidence="3" id="KW-1185">Reference proteome</keyword>
<dbReference type="OrthoDB" id="2690769at2759"/>
<accession>A0A8I2YNN5</accession>
<name>A0A8I2YNN5_9AGAM</name>
<dbReference type="AlphaFoldDB" id="A0A8I2YNN5"/>
<organism evidence="2 3">
    <name type="scientific">Boletus reticuloceps</name>
    <dbReference type="NCBI Taxonomy" id="495285"/>
    <lineage>
        <taxon>Eukaryota</taxon>
        <taxon>Fungi</taxon>
        <taxon>Dikarya</taxon>
        <taxon>Basidiomycota</taxon>
        <taxon>Agaricomycotina</taxon>
        <taxon>Agaricomycetes</taxon>
        <taxon>Agaricomycetidae</taxon>
        <taxon>Boletales</taxon>
        <taxon>Boletineae</taxon>
        <taxon>Boletaceae</taxon>
        <taxon>Boletoideae</taxon>
        <taxon>Boletus</taxon>
    </lineage>
</organism>